<dbReference type="PANTHER" id="PTHR43337:SF1">
    <property type="entry name" value="XANTHINE_URACIL PERMEASE C887.17-RELATED"/>
    <property type="match status" value="1"/>
</dbReference>
<comment type="caution">
    <text evidence="10">The sequence shown here is derived from an EMBL/GenBank/DDBJ whole genome shotgun (WGS) entry which is preliminary data.</text>
</comment>
<comment type="similarity">
    <text evidence="2 8">Belongs to the nucleobase:cation symporter-2 (NCS2) (TC 2.A.40) family. Azg-like subfamily.</text>
</comment>
<keyword evidence="5 8" id="KW-0812">Transmembrane</keyword>
<evidence type="ECO:0000256" key="9">
    <source>
        <dbReference type="SAM" id="Phobius"/>
    </source>
</evidence>
<evidence type="ECO:0000256" key="8">
    <source>
        <dbReference type="PIRNR" id="PIRNR005353"/>
    </source>
</evidence>
<evidence type="ECO:0000256" key="7">
    <source>
        <dbReference type="ARBA" id="ARBA00023136"/>
    </source>
</evidence>
<dbReference type="PANTHER" id="PTHR43337">
    <property type="entry name" value="XANTHINE/URACIL PERMEASE C887.17-RELATED"/>
    <property type="match status" value="1"/>
</dbReference>
<keyword evidence="6 8" id="KW-1133">Transmembrane helix</keyword>
<feature type="transmembrane region" description="Helical" evidence="9">
    <location>
        <begin position="346"/>
        <end position="363"/>
    </location>
</feature>
<evidence type="ECO:0000256" key="1">
    <source>
        <dbReference type="ARBA" id="ARBA00004651"/>
    </source>
</evidence>
<evidence type="ECO:0000256" key="4">
    <source>
        <dbReference type="ARBA" id="ARBA00022475"/>
    </source>
</evidence>
<feature type="transmembrane region" description="Helical" evidence="9">
    <location>
        <begin position="22"/>
        <end position="44"/>
    </location>
</feature>
<organism evidence="10 11">
    <name type="scientific">Desulfuromonas acetoxidans (strain DSM 684 / 11070)</name>
    <dbReference type="NCBI Taxonomy" id="281689"/>
    <lineage>
        <taxon>Bacteria</taxon>
        <taxon>Pseudomonadati</taxon>
        <taxon>Thermodesulfobacteriota</taxon>
        <taxon>Desulfuromonadia</taxon>
        <taxon>Desulfuromonadales</taxon>
        <taxon>Desulfuromonadaceae</taxon>
        <taxon>Desulfuromonas</taxon>
    </lineage>
</organism>
<dbReference type="InterPro" id="IPR006043">
    <property type="entry name" value="NCS2"/>
</dbReference>
<dbReference type="OrthoDB" id="9808458at2"/>
<evidence type="ECO:0000313" key="10">
    <source>
        <dbReference type="EMBL" id="EAT14789.1"/>
    </source>
</evidence>
<dbReference type="InterPro" id="IPR045018">
    <property type="entry name" value="Azg-like"/>
</dbReference>
<reference evidence="10" key="2">
    <citation type="submission" date="2006-05" db="EMBL/GenBank/DDBJ databases">
        <title>Sequencing of the draft genome and assembly of Desulfuromonas acetoxidans DSM 684.</title>
        <authorList>
            <consortium name="US DOE Joint Genome Institute (JGI-PGF)"/>
            <person name="Copeland A."/>
            <person name="Lucas S."/>
            <person name="Lapidus A."/>
            <person name="Barry K."/>
            <person name="Detter J.C."/>
            <person name="Glavina del Rio T."/>
            <person name="Hammon N."/>
            <person name="Israni S."/>
            <person name="Dalin E."/>
            <person name="Tice H."/>
            <person name="Bruce D."/>
            <person name="Pitluck S."/>
            <person name="Richardson P."/>
        </authorList>
    </citation>
    <scope>NUCLEOTIDE SEQUENCE [LARGE SCALE GENOMIC DNA]</scope>
    <source>
        <strain evidence="10">DSM 684</strain>
    </source>
</reference>
<dbReference type="InterPro" id="IPR026033">
    <property type="entry name" value="Azg-like_bact_archaea"/>
</dbReference>
<sequence>MIERLDRLFQLRERGSDVRTELIAGVTTFLTASYIIFVHPAMLAETGMDRGALTTVTCLVAALATLLVAIMGNAPLMMAPGMGLNAFFTYGLVMGQGVSWQTALGVVFLSGVVFLLLSLLGVRQHIVKAIPLPLQIAAGVGIGLFIAFIGLQNLGLVVRNQATMVQLGSFSTGTFIGLLGLLLIVVLEIRQVRGAMLIGIVVTTVVGMALGHVPLPDGIVSLPPSPAPLAFQLDIASAVSISLWSSVFSFMFVDLFDSLGTLVSVCRDARLLERQGTVPLISRLLNTDALATIGGALLGTSTTTTFIESGSGVSAGGRTGLTAVATAAMFLLALFFTPLIAIVPPYATAPALIVVGLLMMRHVSQIPFNDIQQSAPAFLTIIMIPLGYSISTGLAFGFISYVLIQLILGQIRQCSLTLIVIALLSAVSLMLG</sequence>
<dbReference type="RefSeq" id="WP_006002165.1">
    <property type="nucleotide sequence ID" value="NZ_AAEW02000018.1"/>
</dbReference>
<feature type="transmembrane region" description="Helical" evidence="9">
    <location>
        <begin position="132"/>
        <end position="151"/>
    </location>
</feature>
<evidence type="ECO:0000256" key="6">
    <source>
        <dbReference type="ARBA" id="ARBA00022989"/>
    </source>
</evidence>
<feature type="transmembrane region" description="Helical" evidence="9">
    <location>
        <begin position="194"/>
        <end position="215"/>
    </location>
</feature>
<evidence type="ECO:0000256" key="2">
    <source>
        <dbReference type="ARBA" id="ARBA00005697"/>
    </source>
</evidence>
<feature type="transmembrane region" description="Helical" evidence="9">
    <location>
        <begin position="235"/>
        <end position="253"/>
    </location>
</feature>
<feature type="transmembrane region" description="Helical" evidence="9">
    <location>
        <begin position="410"/>
        <end position="431"/>
    </location>
</feature>
<dbReference type="Pfam" id="PF00860">
    <property type="entry name" value="Xan_ur_permease"/>
    <property type="match status" value="1"/>
</dbReference>
<evidence type="ECO:0000313" key="11">
    <source>
        <dbReference type="Proteomes" id="UP000005695"/>
    </source>
</evidence>
<accession>Q1JWW9</accession>
<keyword evidence="11" id="KW-1185">Reference proteome</keyword>
<dbReference type="GO" id="GO:0005345">
    <property type="term" value="F:purine nucleobase transmembrane transporter activity"/>
    <property type="evidence" value="ECO:0007669"/>
    <property type="project" value="TreeGrafter"/>
</dbReference>
<feature type="transmembrane region" description="Helical" evidence="9">
    <location>
        <begin position="56"/>
        <end position="78"/>
    </location>
</feature>
<evidence type="ECO:0000256" key="5">
    <source>
        <dbReference type="ARBA" id="ARBA00022692"/>
    </source>
</evidence>
<comment type="subcellular location">
    <subcellularLocation>
        <location evidence="1 8">Cell membrane</location>
        <topology evidence="1 8">Multi-pass membrane protein</topology>
    </subcellularLocation>
</comment>
<reference evidence="10" key="1">
    <citation type="submission" date="2006-05" db="EMBL/GenBank/DDBJ databases">
        <title>Annotation of the draft genome assembly of Desulfuromonas acetoxidans DSM 684.</title>
        <authorList>
            <consortium name="US DOE Joint Genome Institute (JGI-ORNL)"/>
            <person name="Larimer F."/>
            <person name="Land M."/>
            <person name="Hauser L."/>
        </authorList>
    </citation>
    <scope>NUCLEOTIDE SEQUENCE [LARGE SCALE GENOMIC DNA]</scope>
    <source>
        <strain evidence="10">DSM 684</strain>
    </source>
</reference>
<dbReference type="PIRSF" id="PIRSF005353">
    <property type="entry name" value="PbuG"/>
    <property type="match status" value="1"/>
</dbReference>
<feature type="transmembrane region" description="Helical" evidence="9">
    <location>
        <begin position="163"/>
        <end position="187"/>
    </location>
</feature>
<protein>
    <submittedName>
        <fullName evidence="10">Xanthine/uracil/vitamin C permease</fullName>
    </submittedName>
</protein>
<dbReference type="Proteomes" id="UP000005695">
    <property type="component" value="Unassembled WGS sequence"/>
</dbReference>
<evidence type="ECO:0000256" key="3">
    <source>
        <dbReference type="ARBA" id="ARBA00022448"/>
    </source>
</evidence>
<name>Q1JWW9_DESA6</name>
<keyword evidence="3 8" id="KW-0813">Transport</keyword>
<proteinExistence type="inferred from homology"/>
<dbReference type="EMBL" id="AAEW02000018">
    <property type="protein sequence ID" value="EAT14789.1"/>
    <property type="molecule type" value="Genomic_DNA"/>
</dbReference>
<dbReference type="GO" id="GO:0005886">
    <property type="term" value="C:plasma membrane"/>
    <property type="evidence" value="ECO:0007669"/>
    <property type="project" value="UniProtKB-SubCell"/>
</dbReference>
<keyword evidence="7 8" id="KW-0472">Membrane</keyword>
<keyword evidence="4 8" id="KW-1003">Cell membrane</keyword>
<gene>
    <name evidence="10" type="ORF">Dace_0843</name>
</gene>
<feature type="transmembrane region" description="Helical" evidence="9">
    <location>
        <begin position="321"/>
        <end position="340"/>
    </location>
</feature>
<dbReference type="AlphaFoldDB" id="Q1JWW9"/>
<feature type="transmembrane region" description="Helical" evidence="9">
    <location>
        <begin position="375"/>
        <end position="404"/>
    </location>
</feature>
<feature type="transmembrane region" description="Helical" evidence="9">
    <location>
        <begin position="98"/>
        <end position="120"/>
    </location>
</feature>